<evidence type="ECO:0000256" key="1">
    <source>
        <dbReference type="ARBA" id="ARBA00006594"/>
    </source>
</evidence>
<name>A0A8J7JIK9_9RHOB</name>
<dbReference type="GO" id="GO:0032259">
    <property type="term" value="P:methylation"/>
    <property type="evidence" value="ECO:0007669"/>
    <property type="project" value="UniProtKB-KW"/>
</dbReference>
<evidence type="ECO:0000256" key="2">
    <source>
        <dbReference type="ARBA" id="ARBA00011900"/>
    </source>
</evidence>
<keyword evidence="3 7" id="KW-0489">Methyltransferase</keyword>
<comment type="catalytic activity">
    <reaction evidence="5">
        <text>a 2'-deoxyadenosine in DNA + S-adenosyl-L-methionine = an N(6)-methyl-2'-deoxyadenosine in DNA + S-adenosyl-L-homocysteine + H(+)</text>
        <dbReference type="Rhea" id="RHEA:15197"/>
        <dbReference type="Rhea" id="RHEA-COMP:12418"/>
        <dbReference type="Rhea" id="RHEA-COMP:12419"/>
        <dbReference type="ChEBI" id="CHEBI:15378"/>
        <dbReference type="ChEBI" id="CHEBI:57856"/>
        <dbReference type="ChEBI" id="CHEBI:59789"/>
        <dbReference type="ChEBI" id="CHEBI:90615"/>
        <dbReference type="ChEBI" id="CHEBI:90616"/>
        <dbReference type="EC" id="2.1.1.72"/>
    </reaction>
</comment>
<comment type="caution">
    <text evidence="7">The sequence shown here is derived from an EMBL/GenBank/DDBJ whole genome shotgun (WGS) entry which is preliminary data.</text>
</comment>
<evidence type="ECO:0000256" key="4">
    <source>
        <dbReference type="ARBA" id="ARBA00022679"/>
    </source>
</evidence>
<dbReference type="GO" id="GO:0003677">
    <property type="term" value="F:DNA binding"/>
    <property type="evidence" value="ECO:0007669"/>
    <property type="project" value="InterPro"/>
</dbReference>
<dbReference type="GO" id="GO:0009007">
    <property type="term" value="F:site-specific DNA-methyltransferase (adenine-specific) activity"/>
    <property type="evidence" value="ECO:0007669"/>
    <property type="project" value="UniProtKB-EC"/>
</dbReference>
<evidence type="ECO:0000313" key="7">
    <source>
        <dbReference type="EMBL" id="MBJ6372739.1"/>
    </source>
</evidence>
<evidence type="ECO:0000313" key="8">
    <source>
        <dbReference type="Proteomes" id="UP000619079"/>
    </source>
</evidence>
<dbReference type="AlphaFoldDB" id="A0A8J7JIK9"/>
<evidence type="ECO:0000256" key="5">
    <source>
        <dbReference type="ARBA" id="ARBA00047942"/>
    </source>
</evidence>
<accession>A0A8J7JIK9</accession>
<dbReference type="InterPro" id="IPR050953">
    <property type="entry name" value="N4_N6_ade-DNA_methylase"/>
</dbReference>
<dbReference type="PRINTS" id="PR00507">
    <property type="entry name" value="N12N6MTFRASE"/>
</dbReference>
<dbReference type="RefSeq" id="WP_199025619.1">
    <property type="nucleotide sequence ID" value="NZ_JAELVR010000010.1"/>
</dbReference>
<reference evidence="7" key="1">
    <citation type="submission" date="2020-12" db="EMBL/GenBank/DDBJ databases">
        <title>Sedimentitalea sp. nov., isolated from sand in Incheon.</title>
        <authorList>
            <person name="Kim W."/>
        </authorList>
    </citation>
    <scope>NUCLEOTIDE SEQUENCE</scope>
    <source>
        <strain evidence="7">CAU 1593</strain>
    </source>
</reference>
<evidence type="ECO:0000256" key="3">
    <source>
        <dbReference type="ARBA" id="ARBA00022603"/>
    </source>
</evidence>
<protein>
    <recommendedName>
        <fullName evidence="2">site-specific DNA-methyltransferase (adenine-specific)</fullName>
        <ecNumber evidence="2">2.1.1.72</ecNumber>
    </recommendedName>
</protein>
<keyword evidence="4" id="KW-0808">Transferase</keyword>
<comment type="similarity">
    <text evidence="1">Belongs to the N(4)/N(6)-methyltransferase family.</text>
</comment>
<dbReference type="EMBL" id="JAELVR010000010">
    <property type="protein sequence ID" value="MBJ6372739.1"/>
    <property type="molecule type" value="Genomic_DNA"/>
</dbReference>
<proteinExistence type="inferred from homology"/>
<dbReference type="InterPro" id="IPR029063">
    <property type="entry name" value="SAM-dependent_MTases_sf"/>
</dbReference>
<dbReference type="EC" id="2.1.1.72" evidence="2"/>
<dbReference type="GO" id="GO:0008170">
    <property type="term" value="F:N-methyltransferase activity"/>
    <property type="evidence" value="ECO:0007669"/>
    <property type="project" value="InterPro"/>
</dbReference>
<dbReference type="PANTHER" id="PTHR33841">
    <property type="entry name" value="DNA METHYLTRANSFERASE YEEA-RELATED"/>
    <property type="match status" value="1"/>
</dbReference>
<dbReference type="InterPro" id="IPR003356">
    <property type="entry name" value="DNA_methylase_A-5"/>
</dbReference>
<dbReference type="Proteomes" id="UP000619079">
    <property type="component" value="Unassembled WGS sequence"/>
</dbReference>
<gene>
    <name evidence="7" type="ORF">JF290_14495</name>
</gene>
<evidence type="ECO:0000259" key="6">
    <source>
        <dbReference type="Pfam" id="PF02384"/>
    </source>
</evidence>
<dbReference type="PANTHER" id="PTHR33841:SF1">
    <property type="entry name" value="DNA METHYLTRANSFERASE A"/>
    <property type="match status" value="1"/>
</dbReference>
<dbReference type="Gene3D" id="3.40.50.150">
    <property type="entry name" value="Vaccinia Virus protein VP39"/>
    <property type="match status" value="1"/>
</dbReference>
<dbReference type="Pfam" id="PF02384">
    <property type="entry name" value="N6_Mtase"/>
    <property type="match status" value="1"/>
</dbReference>
<dbReference type="SUPFAM" id="SSF53335">
    <property type="entry name" value="S-adenosyl-L-methionine-dependent methyltransferases"/>
    <property type="match status" value="1"/>
</dbReference>
<keyword evidence="8" id="KW-1185">Reference proteome</keyword>
<feature type="domain" description="DNA methylase adenine-specific" evidence="6">
    <location>
        <begin position="325"/>
        <end position="565"/>
    </location>
</feature>
<organism evidence="7 8">
    <name type="scientific">Sedimentitalea arenosa</name>
    <dbReference type="NCBI Taxonomy" id="2798803"/>
    <lineage>
        <taxon>Bacteria</taxon>
        <taxon>Pseudomonadati</taxon>
        <taxon>Pseudomonadota</taxon>
        <taxon>Alphaproteobacteria</taxon>
        <taxon>Rhodobacterales</taxon>
        <taxon>Paracoccaceae</taxon>
        <taxon>Sedimentitalea</taxon>
    </lineage>
</organism>
<sequence length="912" mass="100881">MAKANYNERSWAIDLIGHLQRIANSGHQSVRHVSGEQTIAVNGGSMFPDVLLFGDRDAARILQGWELKLPDTSIDDAVFFDNAEEKARSLGLDSFVLWNVRYARLYVLDQEDTFILHTEWDELRDIKTRADVQRHRVRWETVGAEILQTVNALLASGDLEGRQFIEAYRSGGLTTLVLQNTQLVADAIKVETQKSRDLRSQIALWWSRNQQDYDGSDPHLALARANLINWMGKFLFAHVLRERDDRAAIVTGINENTGPDRALETFDEITRACNFWTVFCDAMALRVMPPEAWRQLCEFNRLLGDLRLGAVDQAQLSTVLETSAAVSDRKARGQYTTPAPLANLLVKLCLDDLNDRLLDPCCGSGTIVRAALDMKLAGAIAPADAASQICGNDLDKPAVQLATFSLTSPLLMRQPLRLFSLDAFILVPDLAVSFRDPSDGTEHTEALGTFRAIASNLPFVAQEGRATYGNAIQTVNNWLENETGETLPGRADVAAYLPFALYDLLEPGGRMGIIITNAWLGTAWGAAFYERLKDFFELRTVVTSGAGRWFSNADVVTNLLVLQKPAIGAEPDHGTDFVVLKQPIEVLTDDDHAQNVAALIDQGMPQEDVLTVQRTNRENIERLRPMGLAGSAQFVGVDWVLDLPLVPARNLLDIRRGERRGWNDLFYPAPNHGIEAEYIAPVLRSSKGLDRLVGNAGKDAFSCSRTIDDLTERGDTGALAWIKRFENVRNGKNEPLTDVLAKTAPLGGHWYEMRADRLTEFVVPMGFGSRLYVGRLDPPAFVDQRLIALNAKAGTDADLLHALLNSTLGILMIEAIGFGRGLGVLDLNKDRIESSLHVLDPAAINADARNSIVAAFMPLTTRTILEVADELDQEDRIAFDEVVFNAFGITVAREVIYDSLRALTEIRQSVNA</sequence>